<organism evidence="2 3">
    <name type="scientific">Streptomyces violascens</name>
    <dbReference type="NCBI Taxonomy" id="67381"/>
    <lineage>
        <taxon>Bacteria</taxon>
        <taxon>Bacillati</taxon>
        <taxon>Actinomycetota</taxon>
        <taxon>Actinomycetes</taxon>
        <taxon>Kitasatosporales</taxon>
        <taxon>Streptomycetaceae</taxon>
        <taxon>Streptomyces</taxon>
    </lineage>
</organism>
<name>A0ABQ3QYJ6_9ACTN</name>
<dbReference type="Proteomes" id="UP001050808">
    <property type="component" value="Unassembled WGS sequence"/>
</dbReference>
<keyword evidence="3" id="KW-1185">Reference proteome</keyword>
<gene>
    <name evidence="2" type="ORF">Sviol_67640</name>
</gene>
<evidence type="ECO:0008006" key="4">
    <source>
        <dbReference type="Google" id="ProtNLM"/>
    </source>
</evidence>
<evidence type="ECO:0000256" key="1">
    <source>
        <dbReference type="SAM" id="MobiDB-lite"/>
    </source>
</evidence>
<reference evidence="2" key="1">
    <citation type="submission" date="2024-05" db="EMBL/GenBank/DDBJ databases">
        <title>Whole genome shotgun sequence of Streptomyces violascens NBRC 12920.</title>
        <authorList>
            <person name="Komaki H."/>
            <person name="Tamura T."/>
        </authorList>
    </citation>
    <scope>NUCLEOTIDE SEQUENCE</scope>
    <source>
        <strain evidence="2">NBRC 12920</strain>
    </source>
</reference>
<dbReference type="RefSeq" id="WP_189965517.1">
    <property type="nucleotide sequence ID" value="NZ_BMUA01000013.1"/>
</dbReference>
<protein>
    <recommendedName>
        <fullName evidence="4">Sigma-70 family RNA polymerase sigma factor</fullName>
    </recommendedName>
</protein>
<feature type="region of interest" description="Disordered" evidence="1">
    <location>
        <begin position="241"/>
        <end position="285"/>
    </location>
</feature>
<dbReference type="EMBL" id="BNDY01000017">
    <property type="protein sequence ID" value="GHI42356.1"/>
    <property type="molecule type" value="Genomic_DNA"/>
</dbReference>
<sequence length="285" mass="31054">MPPAANRSLLDTVESVFQALAADPNPLTLDGDLFGQDVLSRPVPVDEARSLLLECPETDMRDAVWRALVHRARSGTDRDAWLLAAVGVMLPGLRSISRKQAGGPQVDRGDLDSEAVAEFLSEMHKADPMADGLSKRLWWAAFRGAYRARRHDLDAVRHLASDLGESIPSVLRSPSHPDLALARLCEEKVISQAEGDLIGRTRIEGEPLAAAARRLGISYEACSKRRGRAERRVLEYLTRRESDPVPPGATDSTRSFALRSIRQGDPSMRRNGNGTEAFGASSVAA</sequence>
<evidence type="ECO:0000313" key="3">
    <source>
        <dbReference type="Proteomes" id="UP001050808"/>
    </source>
</evidence>
<evidence type="ECO:0000313" key="2">
    <source>
        <dbReference type="EMBL" id="GHI42356.1"/>
    </source>
</evidence>
<comment type="caution">
    <text evidence="2">The sequence shown here is derived from an EMBL/GenBank/DDBJ whole genome shotgun (WGS) entry which is preliminary data.</text>
</comment>
<accession>A0ABQ3QYJ6</accession>
<proteinExistence type="predicted"/>